<accession>A0A6C0HZH7</accession>
<proteinExistence type="predicted"/>
<evidence type="ECO:0000313" key="1">
    <source>
        <dbReference type="EMBL" id="QHT86004.1"/>
    </source>
</evidence>
<dbReference type="EMBL" id="MN740057">
    <property type="protein sequence ID" value="QHT86004.1"/>
    <property type="molecule type" value="Genomic_DNA"/>
</dbReference>
<organism evidence="1">
    <name type="scientific">viral metagenome</name>
    <dbReference type="NCBI Taxonomy" id="1070528"/>
    <lineage>
        <taxon>unclassified sequences</taxon>
        <taxon>metagenomes</taxon>
        <taxon>organismal metagenomes</taxon>
    </lineage>
</organism>
<dbReference type="AlphaFoldDB" id="A0A6C0HZH7"/>
<name>A0A6C0HZH7_9ZZZZ</name>
<protein>
    <submittedName>
        <fullName evidence="1">Uncharacterized protein</fullName>
    </submittedName>
</protein>
<sequence length="99" mass="11692">MNLLFVNNIQIIMAKSITFYDDCDVYFGENDIECYGYDKNTTFGEMIDKAIEHNCNVIVKNGNGKWYLKGLDREYNISKEKIEKNVGNYPRKKCWLIEF</sequence>
<reference evidence="1" key="1">
    <citation type="journal article" date="2020" name="Nature">
        <title>Giant virus diversity and host interactions through global metagenomics.</title>
        <authorList>
            <person name="Schulz F."/>
            <person name="Roux S."/>
            <person name="Paez-Espino D."/>
            <person name="Jungbluth S."/>
            <person name="Walsh D.A."/>
            <person name="Denef V.J."/>
            <person name="McMahon K.D."/>
            <person name="Konstantinidis K.T."/>
            <person name="Eloe-Fadrosh E.A."/>
            <person name="Kyrpides N.C."/>
            <person name="Woyke T."/>
        </authorList>
    </citation>
    <scope>NUCLEOTIDE SEQUENCE</scope>
    <source>
        <strain evidence="1">GVMAG-M-3300023184-184</strain>
    </source>
</reference>